<dbReference type="PANTHER" id="PTHR20883">
    <property type="entry name" value="PHYTANOYL-COA DIOXYGENASE DOMAIN CONTAINING 1"/>
    <property type="match status" value="1"/>
</dbReference>
<dbReference type="PANTHER" id="PTHR20883:SF46">
    <property type="entry name" value="PHYTANOYL-COA HYDROXYLASE"/>
    <property type="match status" value="1"/>
</dbReference>
<dbReference type="EMBL" id="FO082274">
    <property type="protein sequence ID" value="CCO16532.1"/>
    <property type="molecule type" value="Genomic_DNA"/>
</dbReference>
<feature type="coiled-coil region" evidence="2">
    <location>
        <begin position="96"/>
        <end position="127"/>
    </location>
</feature>
<dbReference type="Proteomes" id="UP000198341">
    <property type="component" value="Chromosome 5"/>
</dbReference>
<organism evidence="4 5">
    <name type="scientific">Bathycoccus prasinos</name>
    <dbReference type="NCBI Taxonomy" id="41875"/>
    <lineage>
        <taxon>Eukaryota</taxon>
        <taxon>Viridiplantae</taxon>
        <taxon>Chlorophyta</taxon>
        <taxon>Mamiellophyceae</taxon>
        <taxon>Mamiellales</taxon>
        <taxon>Bathycoccaceae</taxon>
        <taxon>Bathycoccus</taxon>
    </lineage>
</organism>
<dbReference type="eggNOG" id="ENOG502S0IH">
    <property type="taxonomic scope" value="Eukaryota"/>
</dbReference>
<accession>K8EEK2</accession>
<evidence type="ECO:0000256" key="1">
    <source>
        <dbReference type="ARBA" id="ARBA00001962"/>
    </source>
</evidence>
<evidence type="ECO:0000313" key="4">
    <source>
        <dbReference type="EMBL" id="CCO16532.1"/>
    </source>
</evidence>
<dbReference type="KEGG" id="bpg:Bathy05g03290"/>
<evidence type="ECO:0000256" key="3">
    <source>
        <dbReference type="SAM" id="MobiDB-lite"/>
    </source>
</evidence>
<keyword evidence="2" id="KW-0175">Coiled coil</keyword>
<protein>
    <recommendedName>
        <fullName evidence="6">Phytanoyl-CoA dioxygenase</fullName>
    </recommendedName>
</protein>
<dbReference type="OrthoDB" id="565629at2759"/>
<evidence type="ECO:0000256" key="2">
    <source>
        <dbReference type="SAM" id="Coils"/>
    </source>
</evidence>
<dbReference type="GeneID" id="19015832"/>
<dbReference type="Pfam" id="PF05721">
    <property type="entry name" value="PhyH"/>
    <property type="match status" value="1"/>
</dbReference>
<proteinExistence type="predicted"/>
<sequence>MSNDDDSSVAALQKWKETFKRVRRVCIDSYLSRGELEKVREEYERVRERHRRLQIPGCHVGRGEEDDEQWIVRENGCVLSSFVCDCAFYNNDERRNSCWTNTRKKEKEKAEEEEENAKRIIAKAVAHETWNHRECSKYTHSGSIFGKEVSELAMTGKIGHAAEFLLRAIEEEEEKEEEEEEEEEEEREEKRLKATRKRRRVVGDARKESDRAYMFNDQYIVKPPHVRGVEFPWHRDGQYETWKTPETSVALPYLSAWVALDDVSEENGALRFKKNEKERFGPDVDVASIRDEEDDTIATMNAGSVVFFMSDVLHASGKNMSEETRRAWMPQFSLGLPKEQEDSSRNSDSLRCLRTALSDF</sequence>
<dbReference type="SUPFAM" id="SSF51197">
    <property type="entry name" value="Clavaminate synthase-like"/>
    <property type="match status" value="1"/>
</dbReference>
<comment type="cofactor">
    <cofactor evidence="1">
        <name>Fe cation</name>
        <dbReference type="ChEBI" id="CHEBI:24875"/>
    </cofactor>
</comment>
<feature type="compositionally biased region" description="Acidic residues" evidence="3">
    <location>
        <begin position="171"/>
        <end position="187"/>
    </location>
</feature>
<evidence type="ECO:0000313" key="5">
    <source>
        <dbReference type="Proteomes" id="UP000198341"/>
    </source>
</evidence>
<dbReference type="AlphaFoldDB" id="K8EEK2"/>
<feature type="region of interest" description="Disordered" evidence="3">
    <location>
        <begin position="171"/>
        <end position="198"/>
    </location>
</feature>
<gene>
    <name evidence="4" type="ORF">Bathy05g03290</name>
</gene>
<dbReference type="STRING" id="41875.K8EEK2"/>
<reference evidence="4 5" key="1">
    <citation type="submission" date="2011-10" db="EMBL/GenBank/DDBJ databases">
        <authorList>
            <person name="Genoscope - CEA"/>
        </authorList>
    </citation>
    <scope>NUCLEOTIDE SEQUENCE [LARGE SCALE GENOMIC DNA]</scope>
    <source>
        <strain evidence="4 5">RCC 1105</strain>
    </source>
</reference>
<dbReference type="RefSeq" id="XP_007512974.1">
    <property type="nucleotide sequence ID" value="XM_007512912.1"/>
</dbReference>
<name>K8EEK2_9CHLO</name>
<dbReference type="InterPro" id="IPR008775">
    <property type="entry name" value="Phytyl_CoA_dOase-like"/>
</dbReference>
<evidence type="ECO:0008006" key="6">
    <source>
        <dbReference type="Google" id="ProtNLM"/>
    </source>
</evidence>
<dbReference type="Gene3D" id="2.60.120.620">
    <property type="entry name" value="q2cbj1_9rhob like domain"/>
    <property type="match status" value="1"/>
</dbReference>
<keyword evidence="5" id="KW-1185">Reference proteome</keyword>